<evidence type="ECO:0000313" key="5">
    <source>
        <dbReference type="Proteomes" id="UP001208570"/>
    </source>
</evidence>
<comment type="caution">
    <text evidence="4">The sequence shown here is derived from an EMBL/GenBank/DDBJ whole genome shotgun (WGS) entry which is preliminary data.</text>
</comment>
<keyword evidence="2" id="KW-0472">Membrane</keyword>
<name>A0AAD9J7E9_9ANNE</name>
<proteinExistence type="predicted"/>
<evidence type="ECO:0000313" key="4">
    <source>
        <dbReference type="EMBL" id="KAK2148032.1"/>
    </source>
</evidence>
<accession>A0AAD9J7E9</accession>
<evidence type="ECO:0000256" key="2">
    <source>
        <dbReference type="SAM" id="Phobius"/>
    </source>
</evidence>
<feature type="compositionally biased region" description="Polar residues" evidence="1">
    <location>
        <begin position="115"/>
        <end position="131"/>
    </location>
</feature>
<feature type="transmembrane region" description="Helical" evidence="2">
    <location>
        <begin position="52"/>
        <end position="77"/>
    </location>
</feature>
<keyword evidence="5" id="KW-1185">Reference proteome</keyword>
<reference evidence="4" key="1">
    <citation type="journal article" date="2023" name="Mol. Biol. Evol.">
        <title>Third-Generation Sequencing Reveals the Adaptive Role of the Epigenome in Three Deep-Sea Polychaetes.</title>
        <authorList>
            <person name="Perez M."/>
            <person name="Aroh O."/>
            <person name="Sun Y."/>
            <person name="Lan Y."/>
            <person name="Juniper S.K."/>
            <person name="Young C.R."/>
            <person name="Angers B."/>
            <person name="Qian P.Y."/>
        </authorList>
    </citation>
    <scope>NUCLEOTIDE SEQUENCE</scope>
    <source>
        <strain evidence="4">P08H-3</strain>
    </source>
</reference>
<feature type="signal peptide" evidence="3">
    <location>
        <begin position="1"/>
        <end position="28"/>
    </location>
</feature>
<keyword evidence="2" id="KW-0812">Transmembrane</keyword>
<organism evidence="4 5">
    <name type="scientific">Paralvinella palmiformis</name>
    <dbReference type="NCBI Taxonomy" id="53620"/>
    <lineage>
        <taxon>Eukaryota</taxon>
        <taxon>Metazoa</taxon>
        <taxon>Spiralia</taxon>
        <taxon>Lophotrochozoa</taxon>
        <taxon>Annelida</taxon>
        <taxon>Polychaeta</taxon>
        <taxon>Sedentaria</taxon>
        <taxon>Canalipalpata</taxon>
        <taxon>Terebellida</taxon>
        <taxon>Terebelliformia</taxon>
        <taxon>Alvinellidae</taxon>
        <taxon>Paralvinella</taxon>
    </lineage>
</organism>
<feature type="region of interest" description="Disordered" evidence="1">
    <location>
        <begin position="99"/>
        <end position="131"/>
    </location>
</feature>
<dbReference type="Proteomes" id="UP001208570">
    <property type="component" value="Unassembled WGS sequence"/>
</dbReference>
<sequence length="131" mass="14214">MACSSVITSTLLQLSALVIFICLNNARGASFQSKEEAELEESTNGSEIDSKTVIVLACAFGGGLLLGALWCYCMSAVCKTRQTDFKRLRLSAPTQRSHFIRDHYPPIQRPGYSLDSPTASDLSSRTPSPLP</sequence>
<dbReference type="EMBL" id="JAODUP010000520">
    <property type="protein sequence ID" value="KAK2148032.1"/>
    <property type="molecule type" value="Genomic_DNA"/>
</dbReference>
<keyword evidence="2" id="KW-1133">Transmembrane helix</keyword>
<feature type="chain" id="PRO_5042000947" evidence="3">
    <location>
        <begin position="29"/>
        <end position="131"/>
    </location>
</feature>
<evidence type="ECO:0000256" key="3">
    <source>
        <dbReference type="SAM" id="SignalP"/>
    </source>
</evidence>
<protein>
    <submittedName>
        <fullName evidence="4">Uncharacterized protein</fullName>
    </submittedName>
</protein>
<keyword evidence="3" id="KW-0732">Signal</keyword>
<gene>
    <name evidence="4" type="ORF">LSH36_520g01046</name>
</gene>
<dbReference type="AlphaFoldDB" id="A0AAD9J7E9"/>
<evidence type="ECO:0000256" key="1">
    <source>
        <dbReference type="SAM" id="MobiDB-lite"/>
    </source>
</evidence>